<sequence length="250" mass="28640">MEEEEEEDEDEEWRRRALASPRSFFTPPNYQPPLLSMMSLQPLIKRFLDDYGTEYHTKINVGTDQQCIRPHFDHTHRGISKFVLNDFFFVSGFYDMVLRKSKRTITHWTAAPQPRRHRRTPAAISHIRRTAPVTPACTIAAVFCLRRAGQPPLPPPPAARQPPSSDVRRMVAAVFRLSRATRSPLPPSPAAQPLSSSASAARPGRRCLPPQLRGPAAAIFRLRHHFLRPPPPSFIIDDRNRGNRRRRHEL</sequence>
<protein>
    <submittedName>
        <fullName evidence="2">Uncharacterized protein</fullName>
    </submittedName>
</protein>
<evidence type="ECO:0000313" key="3">
    <source>
        <dbReference type="Proteomes" id="UP000000763"/>
    </source>
</evidence>
<accession>Q69PH4</accession>
<dbReference type="EMBL" id="AP005551">
    <property type="protein sequence ID" value="BAD33564.1"/>
    <property type="molecule type" value="Genomic_DNA"/>
</dbReference>
<name>Q69PH4_ORYSJ</name>
<feature type="compositionally biased region" description="Low complexity" evidence="1">
    <location>
        <begin position="191"/>
        <end position="202"/>
    </location>
</feature>
<organism evidence="2 3">
    <name type="scientific">Oryza sativa subsp. japonica</name>
    <name type="common">Rice</name>
    <dbReference type="NCBI Taxonomy" id="39947"/>
    <lineage>
        <taxon>Eukaryota</taxon>
        <taxon>Viridiplantae</taxon>
        <taxon>Streptophyta</taxon>
        <taxon>Embryophyta</taxon>
        <taxon>Tracheophyta</taxon>
        <taxon>Spermatophyta</taxon>
        <taxon>Magnoliopsida</taxon>
        <taxon>Liliopsida</taxon>
        <taxon>Poales</taxon>
        <taxon>Poaceae</taxon>
        <taxon>BOP clade</taxon>
        <taxon>Oryzoideae</taxon>
        <taxon>Oryzeae</taxon>
        <taxon>Oryzinae</taxon>
        <taxon>Oryza</taxon>
        <taxon>Oryza sativa</taxon>
    </lineage>
</organism>
<evidence type="ECO:0000313" key="2">
    <source>
        <dbReference type="EMBL" id="BAD33564.1"/>
    </source>
</evidence>
<feature type="region of interest" description="Disordered" evidence="1">
    <location>
        <begin position="181"/>
        <end position="210"/>
    </location>
</feature>
<feature type="region of interest" description="Disordered" evidence="1">
    <location>
        <begin position="231"/>
        <end position="250"/>
    </location>
</feature>
<dbReference type="Proteomes" id="UP000000763">
    <property type="component" value="Chromosome 9"/>
</dbReference>
<evidence type="ECO:0000256" key="1">
    <source>
        <dbReference type="SAM" id="MobiDB-lite"/>
    </source>
</evidence>
<proteinExistence type="predicted"/>
<gene>
    <name evidence="2" type="primary">OJ1081_G10.24</name>
</gene>
<reference evidence="3" key="2">
    <citation type="journal article" date="2008" name="Nucleic Acids Res.">
        <title>The rice annotation project database (RAP-DB): 2008 update.</title>
        <authorList>
            <consortium name="The rice annotation project (RAP)"/>
        </authorList>
    </citation>
    <scope>GENOME REANNOTATION</scope>
    <source>
        <strain evidence="3">cv. Nipponbare</strain>
    </source>
</reference>
<dbReference type="AlphaFoldDB" id="Q69PH4"/>
<reference evidence="3" key="1">
    <citation type="journal article" date="2005" name="Nature">
        <title>The map-based sequence of the rice genome.</title>
        <authorList>
            <consortium name="International rice genome sequencing project (IRGSP)"/>
            <person name="Matsumoto T."/>
            <person name="Wu J."/>
            <person name="Kanamori H."/>
            <person name="Katayose Y."/>
            <person name="Fujisawa M."/>
            <person name="Namiki N."/>
            <person name="Mizuno H."/>
            <person name="Yamamoto K."/>
            <person name="Antonio B.A."/>
            <person name="Baba T."/>
            <person name="Sakata K."/>
            <person name="Nagamura Y."/>
            <person name="Aoki H."/>
            <person name="Arikawa K."/>
            <person name="Arita K."/>
            <person name="Bito T."/>
            <person name="Chiden Y."/>
            <person name="Fujitsuka N."/>
            <person name="Fukunaka R."/>
            <person name="Hamada M."/>
            <person name="Harada C."/>
            <person name="Hayashi A."/>
            <person name="Hijishita S."/>
            <person name="Honda M."/>
            <person name="Hosokawa S."/>
            <person name="Ichikawa Y."/>
            <person name="Idonuma A."/>
            <person name="Iijima M."/>
            <person name="Ikeda M."/>
            <person name="Ikeno M."/>
            <person name="Ito K."/>
            <person name="Ito S."/>
            <person name="Ito T."/>
            <person name="Ito Y."/>
            <person name="Ito Y."/>
            <person name="Iwabuchi A."/>
            <person name="Kamiya K."/>
            <person name="Karasawa W."/>
            <person name="Kurita K."/>
            <person name="Katagiri S."/>
            <person name="Kikuta A."/>
            <person name="Kobayashi H."/>
            <person name="Kobayashi N."/>
            <person name="Machita K."/>
            <person name="Maehara T."/>
            <person name="Masukawa M."/>
            <person name="Mizubayashi T."/>
            <person name="Mukai Y."/>
            <person name="Nagasaki H."/>
            <person name="Nagata Y."/>
            <person name="Naito S."/>
            <person name="Nakashima M."/>
            <person name="Nakama Y."/>
            <person name="Nakamichi Y."/>
            <person name="Nakamura M."/>
            <person name="Meguro A."/>
            <person name="Negishi M."/>
            <person name="Ohta I."/>
            <person name="Ohta T."/>
            <person name="Okamoto M."/>
            <person name="Ono N."/>
            <person name="Saji S."/>
            <person name="Sakaguchi M."/>
            <person name="Sakai K."/>
            <person name="Shibata M."/>
            <person name="Shimokawa T."/>
            <person name="Song J."/>
            <person name="Takazaki Y."/>
            <person name="Terasawa K."/>
            <person name="Tsugane M."/>
            <person name="Tsuji K."/>
            <person name="Ueda S."/>
            <person name="Waki K."/>
            <person name="Yamagata H."/>
            <person name="Yamamoto M."/>
            <person name="Yamamoto S."/>
            <person name="Yamane H."/>
            <person name="Yoshiki S."/>
            <person name="Yoshihara R."/>
            <person name="Yukawa K."/>
            <person name="Zhong H."/>
            <person name="Yano M."/>
            <person name="Yuan Q."/>
            <person name="Ouyang S."/>
            <person name="Liu J."/>
            <person name="Jones K.M."/>
            <person name="Gansberger K."/>
            <person name="Moffat K."/>
            <person name="Hill J."/>
            <person name="Bera J."/>
            <person name="Fadrosh D."/>
            <person name="Jin S."/>
            <person name="Johri S."/>
            <person name="Kim M."/>
            <person name="Overton L."/>
            <person name="Reardon M."/>
            <person name="Tsitrin T."/>
            <person name="Vuong H."/>
            <person name="Weaver B."/>
            <person name="Ciecko A."/>
            <person name="Tallon L."/>
            <person name="Jackson J."/>
            <person name="Pai G."/>
            <person name="Aken S.V."/>
            <person name="Utterback T."/>
            <person name="Reidmuller S."/>
            <person name="Feldblyum T."/>
            <person name="Hsiao J."/>
            <person name="Zismann V."/>
            <person name="Iobst S."/>
            <person name="de Vazeille A.R."/>
            <person name="Buell C.R."/>
            <person name="Ying K."/>
            <person name="Li Y."/>
            <person name="Lu T."/>
            <person name="Huang Y."/>
            <person name="Zhao Q."/>
            <person name="Feng Q."/>
            <person name="Zhang L."/>
            <person name="Zhu J."/>
            <person name="Weng Q."/>
            <person name="Mu J."/>
            <person name="Lu Y."/>
            <person name="Fan D."/>
            <person name="Liu Y."/>
            <person name="Guan J."/>
            <person name="Zhang Y."/>
            <person name="Yu S."/>
            <person name="Liu X."/>
            <person name="Zhang Y."/>
            <person name="Hong G."/>
            <person name="Han B."/>
            <person name="Choisne N."/>
            <person name="Demange N."/>
            <person name="Orjeda G."/>
            <person name="Samain S."/>
            <person name="Cattolico L."/>
            <person name="Pelletier E."/>
            <person name="Couloux A."/>
            <person name="Segurens B."/>
            <person name="Wincker P."/>
            <person name="D'Hont A."/>
            <person name="Scarpelli C."/>
            <person name="Weissenbach J."/>
            <person name="Salanoubat M."/>
            <person name="Quetier F."/>
            <person name="Yu Y."/>
            <person name="Kim H.R."/>
            <person name="Rambo T."/>
            <person name="Currie J."/>
            <person name="Collura K."/>
            <person name="Luo M."/>
            <person name="Yang T."/>
            <person name="Ammiraju J.S.S."/>
            <person name="Engler F."/>
            <person name="Soderlund C."/>
            <person name="Wing R.A."/>
            <person name="Palmer L.E."/>
            <person name="de la Bastide M."/>
            <person name="Spiegel L."/>
            <person name="Nascimento L."/>
            <person name="Zutavern T."/>
            <person name="O'Shaughnessy A."/>
            <person name="Dike S."/>
            <person name="Dedhia N."/>
            <person name="Preston R."/>
            <person name="Balija V."/>
            <person name="McCombie W.R."/>
            <person name="Chow T."/>
            <person name="Chen H."/>
            <person name="Chung M."/>
            <person name="Chen C."/>
            <person name="Shaw J."/>
            <person name="Wu H."/>
            <person name="Hsiao K."/>
            <person name="Chao Y."/>
            <person name="Chu M."/>
            <person name="Cheng C."/>
            <person name="Hour A."/>
            <person name="Lee P."/>
            <person name="Lin S."/>
            <person name="Lin Y."/>
            <person name="Liou J."/>
            <person name="Liu S."/>
            <person name="Hsing Y."/>
            <person name="Raghuvanshi S."/>
            <person name="Mohanty A."/>
            <person name="Bharti A.K."/>
            <person name="Gaur A."/>
            <person name="Gupta V."/>
            <person name="Kumar D."/>
            <person name="Ravi V."/>
            <person name="Vij S."/>
            <person name="Kapur A."/>
            <person name="Khurana P."/>
            <person name="Khurana P."/>
            <person name="Khurana J.P."/>
            <person name="Tyagi A.K."/>
            <person name="Gaikwad K."/>
            <person name="Singh A."/>
            <person name="Dalal V."/>
            <person name="Srivastava S."/>
            <person name="Dixit A."/>
            <person name="Pal A.K."/>
            <person name="Ghazi I.A."/>
            <person name="Yadav M."/>
            <person name="Pandit A."/>
            <person name="Bhargava A."/>
            <person name="Sureshbabu K."/>
            <person name="Batra K."/>
            <person name="Sharma T.R."/>
            <person name="Mohapatra T."/>
            <person name="Singh N.K."/>
            <person name="Messing J."/>
            <person name="Nelson A.B."/>
            <person name="Fuks G."/>
            <person name="Kavchok S."/>
            <person name="Keizer G."/>
            <person name="Linton E."/>
            <person name="Llaca V."/>
            <person name="Song R."/>
            <person name="Tanyolac B."/>
            <person name="Young S."/>
            <person name="Ho-Il K."/>
            <person name="Hahn J.H."/>
            <person name="Sangsakoo G."/>
            <person name="Vanavichit A."/>
            <person name="de Mattos Luiz.A.T."/>
            <person name="Zimmer P.D."/>
            <person name="Malone G."/>
            <person name="Dellagostin O."/>
            <person name="de Oliveira A.C."/>
            <person name="Bevan M."/>
            <person name="Bancroft I."/>
            <person name="Minx P."/>
            <person name="Cordum H."/>
            <person name="Wilson R."/>
            <person name="Cheng Z."/>
            <person name="Jin W."/>
            <person name="Jiang J."/>
            <person name="Leong S.A."/>
            <person name="Iwama H."/>
            <person name="Gojobori T."/>
            <person name="Itoh T."/>
            <person name="Niimura Y."/>
            <person name="Fujii Y."/>
            <person name="Habara T."/>
            <person name="Sakai H."/>
            <person name="Sato Y."/>
            <person name="Wilson G."/>
            <person name="Kumar K."/>
            <person name="McCouch S."/>
            <person name="Juretic N."/>
            <person name="Hoen D."/>
            <person name="Wright S."/>
            <person name="Bruskiewich R."/>
            <person name="Bureau T."/>
            <person name="Miyao A."/>
            <person name="Hirochika H."/>
            <person name="Nishikawa T."/>
            <person name="Kadowaki K."/>
            <person name="Sugiura M."/>
            <person name="Burr B."/>
            <person name="Sasaki T."/>
        </authorList>
    </citation>
    <scope>NUCLEOTIDE SEQUENCE [LARGE SCALE GENOMIC DNA]</scope>
    <source>
        <strain evidence="3">cv. Nipponbare</strain>
    </source>
</reference>